<dbReference type="Pfam" id="PF22022">
    <property type="entry name" value="Phage_int_M"/>
    <property type="match status" value="1"/>
</dbReference>
<gene>
    <name evidence="8" type="ORF">SAMN05192570_0224</name>
</gene>
<dbReference type="PROSITE" id="PS51900">
    <property type="entry name" value="CB"/>
    <property type="match status" value="1"/>
</dbReference>
<evidence type="ECO:0000256" key="1">
    <source>
        <dbReference type="ARBA" id="ARBA00008857"/>
    </source>
</evidence>
<dbReference type="InterPro" id="IPR010998">
    <property type="entry name" value="Integrase_recombinase_N"/>
</dbReference>
<evidence type="ECO:0000256" key="4">
    <source>
        <dbReference type="ARBA" id="ARBA00023172"/>
    </source>
</evidence>
<comment type="similarity">
    <text evidence="1">Belongs to the 'phage' integrase family.</text>
</comment>
<dbReference type="InterPro" id="IPR050808">
    <property type="entry name" value="Phage_Integrase"/>
</dbReference>
<keyword evidence="3 5" id="KW-0238">DNA-binding</keyword>
<evidence type="ECO:0000256" key="5">
    <source>
        <dbReference type="PROSITE-ProRule" id="PRU01248"/>
    </source>
</evidence>
<dbReference type="Proteomes" id="UP000198788">
    <property type="component" value="Unassembled WGS sequence"/>
</dbReference>
<reference evidence="9" key="1">
    <citation type="submission" date="2016-10" db="EMBL/GenBank/DDBJ databases">
        <authorList>
            <person name="Varghese N."/>
            <person name="Submissions S."/>
        </authorList>
    </citation>
    <scope>NUCLEOTIDE SEQUENCE [LARGE SCALE GENOMIC DNA]</scope>
    <source>
        <strain evidence="9">CGMCC 1.10683</strain>
    </source>
</reference>
<evidence type="ECO:0000256" key="3">
    <source>
        <dbReference type="ARBA" id="ARBA00023125"/>
    </source>
</evidence>
<evidence type="ECO:0000313" key="9">
    <source>
        <dbReference type="Proteomes" id="UP000198788"/>
    </source>
</evidence>
<dbReference type="GO" id="GO:0015074">
    <property type="term" value="P:DNA integration"/>
    <property type="evidence" value="ECO:0007669"/>
    <property type="project" value="UniProtKB-KW"/>
</dbReference>
<dbReference type="InterPro" id="IPR053876">
    <property type="entry name" value="Phage_int_M"/>
</dbReference>
<keyword evidence="9" id="KW-1185">Reference proteome</keyword>
<evidence type="ECO:0000256" key="2">
    <source>
        <dbReference type="ARBA" id="ARBA00022908"/>
    </source>
</evidence>
<dbReference type="CDD" id="cd00801">
    <property type="entry name" value="INT_P4_C"/>
    <property type="match status" value="1"/>
</dbReference>
<dbReference type="PROSITE" id="PS51898">
    <property type="entry name" value="TYR_RECOMBINASE"/>
    <property type="match status" value="1"/>
</dbReference>
<dbReference type="InterPro" id="IPR011010">
    <property type="entry name" value="DNA_brk_join_enz"/>
</dbReference>
<dbReference type="InterPro" id="IPR044068">
    <property type="entry name" value="CB"/>
</dbReference>
<keyword evidence="4" id="KW-0233">DNA recombination</keyword>
<dbReference type="PANTHER" id="PTHR30629">
    <property type="entry name" value="PROPHAGE INTEGRASE"/>
    <property type="match status" value="1"/>
</dbReference>
<organism evidence="8 9">
    <name type="scientific">Brevundimonas viscosa</name>
    <dbReference type="NCBI Taxonomy" id="871741"/>
    <lineage>
        <taxon>Bacteria</taxon>
        <taxon>Pseudomonadati</taxon>
        <taxon>Pseudomonadota</taxon>
        <taxon>Alphaproteobacteria</taxon>
        <taxon>Caulobacterales</taxon>
        <taxon>Caulobacteraceae</taxon>
        <taxon>Brevundimonas</taxon>
    </lineage>
</organism>
<dbReference type="Gene3D" id="1.10.443.10">
    <property type="entry name" value="Intergrase catalytic core"/>
    <property type="match status" value="1"/>
</dbReference>
<dbReference type="STRING" id="871741.SAMN05192570_0224"/>
<keyword evidence="2" id="KW-0229">DNA integration</keyword>
<dbReference type="GO" id="GO:0006310">
    <property type="term" value="P:DNA recombination"/>
    <property type="evidence" value="ECO:0007669"/>
    <property type="project" value="UniProtKB-KW"/>
</dbReference>
<dbReference type="SUPFAM" id="SSF56349">
    <property type="entry name" value="DNA breaking-rejoining enzymes"/>
    <property type="match status" value="1"/>
</dbReference>
<dbReference type="InterPro" id="IPR013762">
    <property type="entry name" value="Integrase-like_cat_sf"/>
</dbReference>
<dbReference type="Pfam" id="PF00589">
    <property type="entry name" value="Phage_integrase"/>
    <property type="match status" value="1"/>
</dbReference>
<dbReference type="InterPro" id="IPR038488">
    <property type="entry name" value="Integrase_DNA-bd_sf"/>
</dbReference>
<dbReference type="PANTHER" id="PTHR30629:SF2">
    <property type="entry name" value="PROPHAGE INTEGRASE INTS-RELATED"/>
    <property type="match status" value="1"/>
</dbReference>
<feature type="domain" description="Core-binding (CB)" evidence="7">
    <location>
        <begin position="92"/>
        <end position="172"/>
    </location>
</feature>
<proteinExistence type="inferred from homology"/>
<dbReference type="InterPro" id="IPR025166">
    <property type="entry name" value="Integrase_DNA_bind_dom"/>
</dbReference>
<accession>A0A1I6TPE0</accession>
<dbReference type="Pfam" id="PF13356">
    <property type="entry name" value="Arm-DNA-bind_3"/>
    <property type="match status" value="1"/>
</dbReference>
<protein>
    <submittedName>
        <fullName evidence="8">Integrase</fullName>
    </submittedName>
</protein>
<sequence length="390" mass="43107">MRQINRLTTTAIRAISEDGLYPDGGNLYLRVGKGRRWVFIFQWQGKRREMGLGALQDVSLKDARTAAEQARLALRNGIDPLAARKAEEGRGKTFGDVADAFIADKKVGWRNAKHRQQWTNTLATYAKNLRPIPVAEISTADVLEALKPIWTTKSETASRVRGRIENVLDAAKAQGLRTGENPAAWRGNLAHLLPKRSKLTRGHHRALPYEKAPGFWAALNERTGVAAKALQFTILTCARTSETLGARWAEIDFEKAIWIIPAGRMKMAEVHRVPLSPAAIQLLREVELLEGEYVFPGNGRATLSAAAMDALLKRMKVDATVHGFRSTFRDWAGDSTSHPREVVEAALAHKVGDSVERAYRRGDALSKRRGLMADWASFLCGGVSQAQPMG</sequence>
<feature type="domain" description="Tyr recombinase" evidence="6">
    <location>
        <begin position="202"/>
        <end position="372"/>
    </location>
</feature>
<evidence type="ECO:0000259" key="7">
    <source>
        <dbReference type="PROSITE" id="PS51900"/>
    </source>
</evidence>
<dbReference type="AlphaFoldDB" id="A0A1I6TPE0"/>
<evidence type="ECO:0000259" key="6">
    <source>
        <dbReference type="PROSITE" id="PS51898"/>
    </source>
</evidence>
<dbReference type="InterPro" id="IPR002104">
    <property type="entry name" value="Integrase_catalytic"/>
</dbReference>
<dbReference type="Gene3D" id="3.30.160.390">
    <property type="entry name" value="Integrase, DNA-binding domain"/>
    <property type="match status" value="1"/>
</dbReference>
<dbReference type="RefSeq" id="WP_177221924.1">
    <property type="nucleotide sequence ID" value="NZ_FOZV01000014.1"/>
</dbReference>
<dbReference type="Gene3D" id="1.10.150.130">
    <property type="match status" value="1"/>
</dbReference>
<dbReference type="GO" id="GO:0003677">
    <property type="term" value="F:DNA binding"/>
    <property type="evidence" value="ECO:0007669"/>
    <property type="project" value="UniProtKB-UniRule"/>
</dbReference>
<dbReference type="EMBL" id="FOZV01000014">
    <property type="protein sequence ID" value="SFS91021.1"/>
    <property type="molecule type" value="Genomic_DNA"/>
</dbReference>
<name>A0A1I6TPE0_9CAUL</name>
<evidence type="ECO:0000313" key="8">
    <source>
        <dbReference type="EMBL" id="SFS91021.1"/>
    </source>
</evidence>